<dbReference type="EMBL" id="QRAO01000003">
    <property type="protein sequence ID" value="RDK85457.1"/>
    <property type="molecule type" value="Genomic_DNA"/>
</dbReference>
<dbReference type="Pfam" id="PF04471">
    <property type="entry name" value="Mrr_cat"/>
    <property type="match status" value="1"/>
</dbReference>
<comment type="caution">
    <text evidence="2">The sequence shown here is derived from an EMBL/GenBank/DDBJ whole genome shotgun (WGS) entry which is preliminary data.</text>
</comment>
<dbReference type="GO" id="GO:0003677">
    <property type="term" value="F:DNA binding"/>
    <property type="evidence" value="ECO:0007669"/>
    <property type="project" value="InterPro"/>
</dbReference>
<reference evidence="2 3" key="1">
    <citation type="submission" date="2018-07" db="EMBL/GenBank/DDBJ databases">
        <title>Genomic Encyclopedia of Type Strains, Phase IV (KMG-IV): sequencing the most valuable type-strain genomes for metagenomic binning, comparative biology and taxonomic classification.</title>
        <authorList>
            <person name="Goeker M."/>
        </authorList>
    </citation>
    <scope>NUCLEOTIDE SEQUENCE [LARGE SCALE GENOMIC DNA]</scope>
    <source>
        <strain evidence="2 3">DSM 101478</strain>
    </source>
</reference>
<gene>
    <name evidence="2" type="ORF">C8D94_103283</name>
</gene>
<name>A0A370QAS1_9FLAO</name>
<dbReference type="SUPFAM" id="SSF52980">
    <property type="entry name" value="Restriction endonuclease-like"/>
    <property type="match status" value="1"/>
</dbReference>
<organism evidence="2 3">
    <name type="scientific">Marinirhabdus gelatinilytica</name>
    <dbReference type="NCBI Taxonomy" id="1703343"/>
    <lineage>
        <taxon>Bacteria</taxon>
        <taxon>Pseudomonadati</taxon>
        <taxon>Bacteroidota</taxon>
        <taxon>Flavobacteriia</taxon>
        <taxon>Flavobacteriales</taxon>
        <taxon>Flavobacteriaceae</taxon>
    </lineage>
</organism>
<sequence length="345" mass="40087">MTKRKEDFKVWMVRAGSGSWLLDDFLTEEVVAIGWNDLGELEKGLTLEKLKKRLVENYPDDSKGRIGQSAGQIWRLYRDFKVGDKVITYDSDARMYYIGEIKSGYKFSEKLKYQHHRKVKWEEIPIERDLLKVSSKNTLGSILTIFEVPKEIWNELREAHPYYIPQEQIDEQEELLRRYEEQELEQLKEDVVYRSTEFIKDIITKLSASELEELSAGIMRGMGYKTRMTKKGGGDLGSDIMVSPDGLSMIEPIIKVEVKHKIKSKDKVSAPEIRNFVGGLRVTTKGIYISSTGFSKEAQYEAERANFHITLIDLDYLVELIIEYYEKLDSETKSLVPLRAIYWPL</sequence>
<accession>A0A370QAS1</accession>
<dbReference type="InterPro" id="IPR016984">
    <property type="entry name" value="UCP031853"/>
</dbReference>
<dbReference type="InterPro" id="IPR011856">
    <property type="entry name" value="tRNA_endonuc-like_dom_sf"/>
</dbReference>
<evidence type="ECO:0000259" key="1">
    <source>
        <dbReference type="Pfam" id="PF04471"/>
    </source>
</evidence>
<dbReference type="Proteomes" id="UP000255317">
    <property type="component" value="Unassembled WGS sequence"/>
</dbReference>
<dbReference type="PANTHER" id="PTHR30015">
    <property type="entry name" value="MRR RESTRICTION SYSTEM PROTEIN"/>
    <property type="match status" value="1"/>
</dbReference>
<dbReference type="GO" id="GO:0009307">
    <property type="term" value="P:DNA restriction-modification system"/>
    <property type="evidence" value="ECO:0007669"/>
    <property type="project" value="InterPro"/>
</dbReference>
<evidence type="ECO:0000313" key="3">
    <source>
        <dbReference type="Proteomes" id="UP000255317"/>
    </source>
</evidence>
<dbReference type="PIRSF" id="PIRSF031853">
    <property type="entry name" value="UPC031853"/>
    <property type="match status" value="1"/>
</dbReference>
<proteinExistence type="predicted"/>
<dbReference type="OrthoDB" id="9803736at2"/>
<dbReference type="GO" id="GO:0043590">
    <property type="term" value="C:bacterial nucleoid"/>
    <property type="evidence" value="ECO:0007669"/>
    <property type="project" value="TreeGrafter"/>
</dbReference>
<protein>
    <submittedName>
        <fullName evidence="2">Restriction system protein</fullName>
    </submittedName>
</protein>
<dbReference type="PANTHER" id="PTHR30015:SF7">
    <property type="entry name" value="TYPE IV METHYL-DIRECTED RESTRICTION ENZYME ECOKMRR"/>
    <property type="match status" value="1"/>
</dbReference>
<dbReference type="Gene3D" id="3.40.1350.10">
    <property type="match status" value="1"/>
</dbReference>
<dbReference type="GO" id="GO:0015666">
    <property type="term" value="F:restriction endodeoxyribonuclease activity"/>
    <property type="evidence" value="ECO:0007669"/>
    <property type="project" value="TreeGrafter"/>
</dbReference>
<dbReference type="InterPro" id="IPR007560">
    <property type="entry name" value="Restrct_endonuc_IV_Mrr"/>
</dbReference>
<dbReference type="InterPro" id="IPR052906">
    <property type="entry name" value="Type_IV_Methyl-Rstrct_Enzyme"/>
</dbReference>
<dbReference type="InterPro" id="IPR011335">
    <property type="entry name" value="Restrct_endonuc-II-like"/>
</dbReference>
<evidence type="ECO:0000313" key="2">
    <source>
        <dbReference type="EMBL" id="RDK85457.1"/>
    </source>
</evidence>
<keyword evidence="3" id="KW-1185">Reference proteome</keyword>
<dbReference type="RefSeq" id="WP_115123877.1">
    <property type="nucleotide sequence ID" value="NZ_QRAO01000003.1"/>
</dbReference>
<feature type="domain" description="Restriction endonuclease type IV Mrr" evidence="1">
    <location>
        <begin position="204"/>
        <end position="321"/>
    </location>
</feature>
<dbReference type="AlphaFoldDB" id="A0A370QAS1"/>